<feature type="domain" description="SPOR" evidence="3">
    <location>
        <begin position="327"/>
        <end position="404"/>
    </location>
</feature>
<feature type="compositionally biased region" description="Basic and acidic residues" evidence="2">
    <location>
        <begin position="1"/>
        <end position="19"/>
    </location>
</feature>
<dbReference type="GO" id="GO:0042834">
    <property type="term" value="F:peptidoglycan binding"/>
    <property type="evidence" value="ECO:0007669"/>
    <property type="project" value="InterPro"/>
</dbReference>
<dbReference type="GO" id="GO:0032506">
    <property type="term" value="P:cytokinetic process"/>
    <property type="evidence" value="ECO:0007669"/>
    <property type="project" value="InterPro"/>
</dbReference>
<keyword evidence="1" id="KW-0131">Cell cycle</keyword>
<feature type="region of interest" description="Disordered" evidence="2">
    <location>
        <begin position="1"/>
        <end position="93"/>
    </location>
</feature>
<evidence type="ECO:0000256" key="1">
    <source>
        <dbReference type="HAMAP-Rule" id="MF_02021"/>
    </source>
</evidence>
<dbReference type="OrthoDB" id="6189127at2"/>
<dbReference type="Pfam" id="PF05036">
    <property type="entry name" value="SPOR"/>
    <property type="match status" value="1"/>
</dbReference>
<feature type="compositionally biased region" description="Low complexity" evidence="2">
    <location>
        <begin position="113"/>
        <end position="132"/>
    </location>
</feature>
<keyword evidence="1" id="KW-1133">Transmembrane helix</keyword>
<feature type="compositionally biased region" description="Basic and acidic residues" evidence="2">
    <location>
        <begin position="242"/>
        <end position="257"/>
    </location>
</feature>
<organism evidence="4 5">
    <name type="scientific">Mangrovibacter plantisponsor</name>
    <dbReference type="NCBI Taxonomy" id="451513"/>
    <lineage>
        <taxon>Bacteria</taxon>
        <taxon>Pseudomonadati</taxon>
        <taxon>Pseudomonadota</taxon>
        <taxon>Gammaproteobacteria</taxon>
        <taxon>Enterobacterales</taxon>
        <taxon>Enterobacteriaceae</taxon>
        <taxon>Mangrovibacter</taxon>
    </lineage>
</organism>
<evidence type="ECO:0000259" key="3">
    <source>
        <dbReference type="PROSITE" id="PS51724"/>
    </source>
</evidence>
<dbReference type="InterPro" id="IPR036680">
    <property type="entry name" value="SPOR-like_sf"/>
</dbReference>
<dbReference type="HAMAP" id="MF_02021">
    <property type="entry name" value="DamX"/>
    <property type="match status" value="1"/>
</dbReference>
<name>A0A317PP42_9ENTR</name>
<dbReference type="GO" id="GO:0030428">
    <property type="term" value="C:cell septum"/>
    <property type="evidence" value="ECO:0007669"/>
    <property type="project" value="InterPro"/>
</dbReference>
<protein>
    <recommendedName>
        <fullName evidence="1">Cell division protein DamX</fullName>
    </recommendedName>
</protein>
<dbReference type="InterPro" id="IPR007730">
    <property type="entry name" value="SPOR-like_dom"/>
</dbReference>
<dbReference type="Proteomes" id="UP000246744">
    <property type="component" value="Unassembled WGS sequence"/>
</dbReference>
<keyword evidence="5" id="KW-1185">Reference proteome</keyword>
<dbReference type="Gene3D" id="3.30.70.1070">
    <property type="entry name" value="Sporulation related repeat"/>
    <property type="match status" value="1"/>
</dbReference>
<comment type="subcellular location">
    <subcellularLocation>
        <location evidence="1">Cell inner membrane</location>
        <topology evidence="1">Single-pass membrane protein</topology>
    </subcellularLocation>
    <text evidence="1">Localizes at the septal ring.</text>
</comment>
<comment type="function">
    <text evidence="1">Non-essential cell division protein.</text>
</comment>
<evidence type="ECO:0000313" key="4">
    <source>
        <dbReference type="EMBL" id="PWW02333.1"/>
    </source>
</evidence>
<dbReference type="AlphaFoldDB" id="A0A317PP42"/>
<dbReference type="InterPro" id="IPR032899">
    <property type="entry name" value="DamX"/>
</dbReference>
<keyword evidence="1" id="KW-1003">Cell membrane</keyword>
<keyword evidence="1" id="KW-0997">Cell inner membrane</keyword>
<keyword evidence="1" id="KW-0472">Membrane</keyword>
<sequence length="413" mass="43974">MDELKPEDGLKPDPSDRHPGRSRQSADYDNEPSINMDDVDIDADERRPSRSRRDSDAQEYDEVDESGEQPARRPPKRKKMKSAPSKGPVSRQHIMMGVGILVLLVLILGIGSALQSPKSPSDSSSAAASGGEKSIDLSGSASQENNTPAPVADNNGQVAQSNNAPQEISVPPVSSTPSQAIDPAQPANNAEQRVDVPGDLNTALTQQQGQINNVVASSTLPTEPATVAPVNGKSSPVAAPERTVRHTEPAKTRREVVIEPSQPARTKTAKVTEPAPVKTREPAPVVKKAEPVRSAPVVEEHVAVAKTTPAPAVTSGGTIGNVNALKSAPGSHYTLQLSSSSNEANLSSWAKKEQLKDYVVYKTTRNGQPWYVLVSGIYANRDDAKRAVSSLPADVQAKNPWTKPIHQVQADLK</sequence>
<comment type="domain">
    <text evidence="1">The SPOR domain binds septal peptidoglycans and is required to target DamX to the septal ring.</text>
</comment>
<reference evidence="4 5" key="1">
    <citation type="submission" date="2018-05" db="EMBL/GenBank/DDBJ databases">
        <title>Genomic Encyclopedia of Type Strains, Phase IV (KMG-IV): sequencing the most valuable type-strain genomes for metagenomic binning, comparative biology and taxonomic classification.</title>
        <authorList>
            <person name="Goeker M."/>
        </authorList>
    </citation>
    <scope>NUCLEOTIDE SEQUENCE [LARGE SCALE GENOMIC DNA]</scope>
    <source>
        <strain evidence="4 5">DSM 19579</strain>
    </source>
</reference>
<gene>
    <name evidence="1" type="primary">damX</name>
    <name evidence="4" type="ORF">DES37_12035</name>
</gene>
<evidence type="ECO:0000313" key="5">
    <source>
        <dbReference type="Proteomes" id="UP000246744"/>
    </source>
</evidence>
<keyword evidence="1" id="KW-0812">Transmembrane</keyword>
<feature type="compositionally biased region" description="Polar residues" evidence="2">
    <location>
        <begin position="137"/>
        <end position="179"/>
    </location>
</feature>
<dbReference type="NCBIfam" id="NF008153">
    <property type="entry name" value="PRK10905.1"/>
    <property type="match status" value="1"/>
</dbReference>
<keyword evidence="1" id="KW-0132">Cell division</keyword>
<comment type="similarity">
    <text evidence="1">Belongs to the DamX family.</text>
</comment>
<dbReference type="PROSITE" id="PS51724">
    <property type="entry name" value="SPOR"/>
    <property type="match status" value="1"/>
</dbReference>
<dbReference type="EMBL" id="QGTS01000020">
    <property type="protein sequence ID" value="PWW02333.1"/>
    <property type="molecule type" value="Genomic_DNA"/>
</dbReference>
<feature type="region of interest" description="Disordered" evidence="2">
    <location>
        <begin position="113"/>
        <end position="201"/>
    </location>
</feature>
<comment type="caution">
    <text evidence="4">The sequence shown here is derived from an EMBL/GenBank/DDBJ whole genome shotgun (WGS) entry which is preliminary data.</text>
</comment>
<feature type="compositionally biased region" description="Basic and acidic residues" evidence="2">
    <location>
        <begin position="44"/>
        <end position="56"/>
    </location>
</feature>
<dbReference type="RefSeq" id="WP_110027986.1">
    <property type="nucleotide sequence ID" value="NZ_QGTS01000020.1"/>
</dbReference>
<evidence type="ECO:0000256" key="2">
    <source>
        <dbReference type="SAM" id="MobiDB-lite"/>
    </source>
</evidence>
<dbReference type="GO" id="GO:0005886">
    <property type="term" value="C:plasma membrane"/>
    <property type="evidence" value="ECO:0007669"/>
    <property type="project" value="UniProtKB-SubCell"/>
</dbReference>
<proteinExistence type="inferred from homology"/>
<feature type="region of interest" description="Disordered" evidence="2">
    <location>
        <begin position="214"/>
        <end position="287"/>
    </location>
</feature>
<accession>A0A317PP42</accession>
<feature type="compositionally biased region" description="Acidic residues" evidence="2">
    <location>
        <begin position="57"/>
        <end position="67"/>
    </location>
</feature>
<dbReference type="SUPFAM" id="SSF110997">
    <property type="entry name" value="Sporulation related repeat"/>
    <property type="match status" value="1"/>
</dbReference>